<reference evidence="1" key="1">
    <citation type="journal article" date="2021" name="Microb. Physiol.">
        <title>Proteogenomic Insights into the Physiology of Marine, Sulfate-Reducing, Filamentous Desulfonema limicola and Desulfonema magnum.</title>
        <authorList>
            <person name="Schnaars V."/>
            <person name="Wohlbrand L."/>
            <person name="Scheve S."/>
            <person name="Hinrichs C."/>
            <person name="Reinhardt R."/>
            <person name="Rabus R."/>
        </authorList>
    </citation>
    <scope>NUCLEOTIDE SEQUENCE</scope>
    <source>
        <strain evidence="1">5ac10</strain>
    </source>
</reference>
<keyword evidence="2" id="KW-1185">Reference proteome</keyword>
<accession>A0A975GIM3</accession>
<evidence type="ECO:0000313" key="2">
    <source>
        <dbReference type="Proteomes" id="UP000663720"/>
    </source>
</evidence>
<name>A0A975GIM3_9BACT</name>
<dbReference type="EMBL" id="CP061799">
    <property type="protein sequence ID" value="QTA82707.1"/>
    <property type="molecule type" value="Genomic_DNA"/>
</dbReference>
<dbReference type="AlphaFoldDB" id="A0A975GIM3"/>
<evidence type="ECO:0000313" key="1">
    <source>
        <dbReference type="EMBL" id="QTA82707.1"/>
    </source>
</evidence>
<organism evidence="1 2">
    <name type="scientific">Desulfonema limicola</name>
    <dbReference type="NCBI Taxonomy" id="45656"/>
    <lineage>
        <taxon>Bacteria</taxon>
        <taxon>Pseudomonadati</taxon>
        <taxon>Thermodesulfobacteriota</taxon>
        <taxon>Desulfobacteria</taxon>
        <taxon>Desulfobacterales</taxon>
        <taxon>Desulfococcaceae</taxon>
        <taxon>Desulfonema</taxon>
    </lineage>
</organism>
<sequence length="58" mass="6862">MRKKKTENKKCPFVDDICLEEGCKIYNERLDNCEIYVLSYNLFRLSKQLESAPDLTSK</sequence>
<gene>
    <name evidence="1" type="ORF">dnl_50890</name>
</gene>
<dbReference type="KEGG" id="dli:dnl_50890"/>
<protein>
    <submittedName>
        <fullName evidence="1">Uncharacterized protein</fullName>
    </submittedName>
</protein>
<dbReference type="Proteomes" id="UP000663720">
    <property type="component" value="Chromosome"/>
</dbReference>
<proteinExistence type="predicted"/>